<dbReference type="EMBL" id="JAHOEF010000106">
    <property type="protein sequence ID" value="MBV3383659.1"/>
    <property type="molecule type" value="Genomic_DNA"/>
</dbReference>
<keyword evidence="1" id="KW-0812">Transmembrane</keyword>
<evidence type="ECO:0000256" key="1">
    <source>
        <dbReference type="SAM" id="Phobius"/>
    </source>
</evidence>
<evidence type="ECO:0000313" key="3">
    <source>
        <dbReference type="EMBL" id="MBV3393699.1"/>
    </source>
</evidence>
<proteinExistence type="predicted"/>
<dbReference type="InterPro" id="IPR024529">
    <property type="entry name" value="ECF_trnsprt_substrate-spec"/>
</dbReference>
<feature type="transmembrane region" description="Helical" evidence="1">
    <location>
        <begin position="45"/>
        <end position="66"/>
    </location>
</feature>
<evidence type="ECO:0000313" key="4">
    <source>
        <dbReference type="Proteomes" id="UP001196408"/>
    </source>
</evidence>
<keyword evidence="1" id="KW-1133">Transmembrane helix</keyword>
<protein>
    <submittedName>
        <fullName evidence="2">ECF transporter S component</fullName>
    </submittedName>
</protein>
<evidence type="ECO:0000313" key="5">
    <source>
        <dbReference type="Proteomes" id="UP001197492"/>
    </source>
</evidence>
<dbReference type="AlphaFoldDB" id="A0AAW4MW03"/>
<feature type="transmembrane region" description="Helical" evidence="1">
    <location>
        <begin position="165"/>
        <end position="188"/>
    </location>
</feature>
<dbReference type="Proteomes" id="UP001196408">
    <property type="component" value="Unassembled WGS sequence"/>
</dbReference>
<feature type="transmembrane region" description="Helical" evidence="1">
    <location>
        <begin position="121"/>
        <end position="145"/>
    </location>
</feature>
<feature type="transmembrane region" description="Helical" evidence="1">
    <location>
        <begin position="86"/>
        <end position="109"/>
    </location>
</feature>
<dbReference type="GO" id="GO:0022857">
    <property type="term" value="F:transmembrane transporter activity"/>
    <property type="evidence" value="ECO:0007669"/>
    <property type="project" value="InterPro"/>
</dbReference>
<name>A0AAW4MW03_9FIRM</name>
<keyword evidence="5" id="KW-1185">Reference proteome</keyword>
<keyword evidence="1" id="KW-0472">Membrane</keyword>
<gene>
    <name evidence="2" type="ORF">KSV97_10655</name>
    <name evidence="3" type="ORF">KSW06_10690</name>
</gene>
<evidence type="ECO:0000313" key="2">
    <source>
        <dbReference type="EMBL" id="MBV3383659.1"/>
    </source>
</evidence>
<organism evidence="2 4">
    <name type="scientific">Catenibacterium mitsuokai</name>
    <dbReference type="NCBI Taxonomy" id="100886"/>
    <lineage>
        <taxon>Bacteria</taxon>
        <taxon>Bacillati</taxon>
        <taxon>Bacillota</taxon>
        <taxon>Erysipelotrichia</taxon>
        <taxon>Erysipelotrichales</taxon>
        <taxon>Coprobacillaceae</taxon>
        <taxon>Catenibacterium</taxon>
    </lineage>
</organism>
<reference evidence="2 5" key="1">
    <citation type="submission" date="2021-06" db="EMBL/GenBank/DDBJ databases">
        <title>Collection of gut derived symbiotic bacterial strains cultured from healthy donors.</title>
        <authorList>
            <person name="Lin H."/>
            <person name="Littmann E."/>
            <person name="Pamer E.G."/>
        </authorList>
    </citation>
    <scope>NUCLEOTIDE SEQUENCE</scope>
    <source>
        <strain evidence="3 5">MSK.21.70</strain>
        <strain evidence="2">MSK.21.82</strain>
    </source>
</reference>
<comment type="caution">
    <text evidence="2">The sequence shown here is derived from an EMBL/GenBank/DDBJ whole genome shotgun (WGS) entry which is preliminary data.</text>
</comment>
<sequence>MNNKKTKNLTLLALFIAIEAVMVMVPFLGFIPIGPLRATLLHVPVIIAAIVLGTKQGCLIGLVFGLSSLLMNTMQPTVTSFVFSPFISGSVLSAVIAIVPRVMIGFVSGSIYQLLKDKQQAIATAVAAFLGAITNTVLVLGGIWALFGTSYAKAIGQDASKLGSYFLAVSSTQSLLEAFVGVVIVVIVTKPLFALMKRG</sequence>
<accession>A0AAW4MW03</accession>
<dbReference type="EMBL" id="JAHOEL010000109">
    <property type="protein sequence ID" value="MBV3393699.1"/>
    <property type="molecule type" value="Genomic_DNA"/>
</dbReference>
<feature type="transmembrane region" description="Helical" evidence="1">
    <location>
        <begin position="12"/>
        <end position="33"/>
    </location>
</feature>
<dbReference type="Proteomes" id="UP001197492">
    <property type="component" value="Unassembled WGS sequence"/>
</dbReference>
<dbReference type="GeneID" id="301324721"/>
<dbReference type="Pfam" id="PF12822">
    <property type="entry name" value="ECF_trnsprt"/>
    <property type="match status" value="1"/>
</dbReference>
<dbReference type="RefSeq" id="WP_217748301.1">
    <property type="nucleotide sequence ID" value="NZ_JAHOEB010000109.1"/>
</dbReference>